<dbReference type="EMBL" id="JACWZY010000079">
    <property type="protein sequence ID" value="MBD2705878.1"/>
    <property type="molecule type" value="Genomic_DNA"/>
</dbReference>
<evidence type="ECO:0000313" key="2">
    <source>
        <dbReference type="Proteomes" id="UP000598820"/>
    </source>
</evidence>
<name>A0A927GB33_9BACT</name>
<evidence type="ECO:0000313" key="1">
    <source>
        <dbReference type="EMBL" id="MBD2705878.1"/>
    </source>
</evidence>
<organism evidence="1 2">
    <name type="scientific">Spirosoma profusum</name>
    <dbReference type="NCBI Taxonomy" id="2771354"/>
    <lineage>
        <taxon>Bacteria</taxon>
        <taxon>Pseudomonadati</taxon>
        <taxon>Bacteroidota</taxon>
        <taxon>Cytophagia</taxon>
        <taxon>Cytophagales</taxon>
        <taxon>Cytophagaceae</taxon>
        <taxon>Spirosoma</taxon>
    </lineage>
</organism>
<gene>
    <name evidence="1" type="ORF">IC229_35095</name>
</gene>
<dbReference type="Proteomes" id="UP000598820">
    <property type="component" value="Unassembled WGS sequence"/>
</dbReference>
<accession>A0A927GB33</accession>
<dbReference type="RefSeq" id="WP_190893713.1">
    <property type="nucleotide sequence ID" value="NZ_JACWZY010000079.1"/>
</dbReference>
<sequence>MLFIVQDQLPSHAKTFTRQAMIYGLNLKAKIIHGGKNYSFWFGFDTGRDGTMVLREDFTQQPGVWEHLEELTVLNGRKIVRLDATIAGVTFKDIVTNAADPTKPAARRAGSLLGNAILNHFNTILDYRAGYIYLKPNSRANEPYSNYKSYESEMKKLKEKG</sequence>
<proteinExistence type="predicted"/>
<protein>
    <submittedName>
        <fullName evidence="1">Uncharacterized protein</fullName>
    </submittedName>
</protein>
<comment type="caution">
    <text evidence="1">The sequence shown here is derived from an EMBL/GenBank/DDBJ whole genome shotgun (WGS) entry which is preliminary data.</text>
</comment>
<dbReference type="AlphaFoldDB" id="A0A927GB33"/>
<keyword evidence="2" id="KW-1185">Reference proteome</keyword>
<reference evidence="1" key="1">
    <citation type="submission" date="2020-09" db="EMBL/GenBank/DDBJ databases">
        <authorList>
            <person name="Kim M.K."/>
        </authorList>
    </citation>
    <scope>NUCLEOTIDE SEQUENCE</scope>
    <source>
        <strain evidence="1">BT702</strain>
    </source>
</reference>